<gene>
    <name evidence="1" type="ORF">HPB47_027230</name>
</gene>
<organism evidence="1 2">
    <name type="scientific">Ixodes persulcatus</name>
    <name type="common">Taiga tick</name>
    <dbReference type="NCBI Taxonomy" id="34615"/>
    <lineage>
        <taxon>Eukaryota</taxon>
        <taxon>Metazoa</taxon>
        <taxon>Ecdysozoa</taxon>
        <taxon>Arthropoda</taxon>
        <taxon>Chelicerata</taxon>
        <taxon>Arachnida</taxon>
        <taxon>Acari</taxon>
        <taxon>Parasitiformes</taxon>
        <taxon>Ixodida</taxon>
        <taxon>Ixodoidea</taxon>
        <taxon>Ixodidae</taxon>
        <taxon>Ixodinae</taxon>
        <taxon>Ixodes</taxon>
    </lineage>
</organism>
<name>A0AC60PXU1_IXOPE</name>
<keyword evidence="2" id="KW-1185">Reference proteome</keyword>
<sequence>MESGDKPDRGAEACERENLNECKGENVGWGRGRFRIPSPAEGKTRTQDPRSTTNNASHHRDANIAVARQLSFEHRLRGAAPRRSHCSFDDRRRTTTSIGHQTREHERSRGNRAHEVEGA</sequence>
<evidence type="ECO:0000313" key="1">
    <source>
        <dbReference type="EMBL" id="KAG0425598.1"/>
    </source>
</evidence>
<comment type="caution">
    <text evidence="1">The sequence shown here is derived from an EMBL/GenBank/DDBJ whole genome shotgun (WGS) entry which is preliminary data.</text>
</comment>
<accession>A0AC60PXU1</accession>
<evidence type="ECO:0000313" key="2">
    <source>
        <dbReference type="Proteomes" id="UP000805193"/>
    </source>
</evidence>
<proteinExistence type="predicted"/>
<reference evidence="1 2" key="1">
    <citation type="journal article" date="2020" name="Cell">
        <title>Large-Scale Comparative Analyses of Tick Genomes Elucidate Their Genetic Diversity and Vector Capacities.</title>
        <authorList>
            <consortium name="Tick Genome and Microbiome Consortium (TIGMIC)"/>
            <person name="Jia N."/>
            <person name="Wang J."/>
            <person name="Shi W."/>
            <person name="Du L."/>
            <person name="Sun Y."/>
            <person name="Zhan W."/>
            <person name="Jiang J.F."/>
            <person name="Wang Q."/>
            <person name="Zhang B."/>
            <person name="Ji P."/>
            <person name="Bell-Sakyi L."/>
            <person name="Cui X.M."/>
            <person name="Yuan T.T."/>
            <person name="Jiang B.G."/>
            <person name="Yang W.F."/>
            <person name="Lam T.T."/>
            <person name="Chang Q.C."/>
            <person name="Ding S.J."/>
            <person name="Wang X.J."/>
            <person name="Zhu J.G."/>
            <person name="Ruan X.D."/>
            <person name="Zhao L."/>
            <person name="Wei J.T."/>
            <person name="Ye R.Z."/>
            <person name="Que T.C."/>
            <person name="Du C.H."/>
            <person name="Zhou Y.H."/>
            <person name="Cheng J.X."/>
            <person name="Dai P.F."/>
            <person name="Guo W.B."/>
            <person name="Han X.H."/>
            <person name="Huang E.J."/>
            <person name="Li L.F."/>
            <person name="Wei W."/>
            <person name="Gao Y.C."/>
            <person name="Liu J.Z."/>
            <person name="Shao H.Z."/>
            <person name="Wang X."/>
            <person name="Wang C.C."/>
            <person name="Yang T.C."/>
            <person name="Huo Q.B."/>
            <person name="Li W."/>
            <person name="Chen H.Y."/>
            <person name="Chen S.E."/>
            <person name="Zhou L.G."/>
            <person name="Ni X.B."/>
            <person name="Tian J.H."/>
            <person name="Sheng Y."/>
            <person name="Liu T."/>
            <person name="Pan Y.S."/>
            <person name="Xia L.Y."/>
            <person name="Li J."/>
            <person name="Zhao F."/>
            <person name="Cao W.C."/>
        </authorList>
    </citation>
    <scope>NUCLEOTIDE SEQUENCE [LARGE SCALE GENOMIC DNA]</scope>
    <source>
        <strain evidence="1">Iper-2018</strain>
    </source>
</reference>
<dbReference type="EMBL" id="JABSTQ010009818">
    <property type="protein sequence ID" value="KAG0425598.1"/>
    <property type="molecule type" value="Genomic_DNA"/>
</dbReference>
<protein>
    <submittedName>
        <fullName evidence="1">Uncharacterized protein</fullName>
    </submittedName>
</protein>
<dbReference type="Proteomes" id="UP000805193">
    <property type="component" value="Unassembled WGS sequence"/>
</dbReference>